<keyword evidence="2" id="KW-1185">Reference proteome</keyword>
<evidence type="ECO:0008006" key="3">
    <source>
        <dbReference type="Google" id="ProtNLM"/>
    </source>
</evidence>
<dbReference type="EMBL" id="AP022599">
    <property type="protein sequence ID" value="BBY81503.1"/>
    <property type="molecule type" value="Genomic_DNA"/>
</dbReference>
<dbReference type="AlphaFoldDB" id="A0A7I7UKZ3"/>
<reference evidence="1 2" key="1">
    <citation type="journal article" date="2019" name="Emerg. Microbes Infect.">
        <title>Comprehensive subspecies identification of 175 nontuberculous mycobacteria species based on 7547 genomic profiles.</title>
        <authorList>
            <person name="Matsumoto Y."/>
            <person name="Kinjo T."/>
            <person name="Motooka D."/>
            <person name="Nabeya D."/>
            <person name="Jung N."/>
            <person name="Uechi K."/>
            <person name="Horii T."/>
            <person name="Iida T."/>
            <person name="Fujita J."/>
            <person name="Nakamura S."/>
        </authorList>
    </citation>
    <scope>NUCLEOTIDE SEQUENCE [LARGE SCALE GENOMIC DNA]</scope>
    <source>
        <strain evidence="1 2">JCM 6370</strain>
    </source>
</reference>
<name>A0A7I7UKZ3_MYCPV</name>
<organism evidence="1 2">
    <name type="scientific">Mycolicibacterium pulveris</name>
    <name type="common">Mycobacterium pulveris</name>
    <dbReference type="NCBI Taxonomy" id="36813"/>
    <lineage>
        <taxon>Bacteria</taxon>
        <taxon>Bacillati</taxon>
        <taxon>Actinomycetota</taxon>
        <taxon>Actinomycetes</taxon>
        <taxon>Mycobacteriales</taxon>
        <taxon>Mycobacteriaceae</taxon>
        <taxon>Mycolicibacterium</taxon>
    </lineage>
</organism>
<dbReference type="Proteomes" id="UP000467252">
    <property type="component" value="Chromosome"/>
</dbReference>
<evidence type="ECO:0000313" key="2">
    <source>
        <dbReference type="Proteomes" id="UP000467252"/>
    </source>
</evidence>
<gene>
    <name evidence="1" type="ORF">MPUL_26610</name>
</gene>
<sequence length="140" mass="15368">MSSRTDRVLPNGVCLLPPLKTCDKGNACLSCGHFATDATHIDELVDQRTGTQSLITTRRSQYRARTGRELTDDNVWIHQRRREIASLDAIIERLRGDSAITADGKTVAGAGTAHRLPLLQIKTRGSHESVLRKADPGSPR</sequence>
<protein>
    <recommendedName>
        <fullName evidence="3">Transposase</fullName>
    </recommendedName>
</protein>
<proteinExistence type="predicted"/>
<evidence type="ECO:0000313" key="1">
    <source>
        <dbReference type="EMBL" id="BBY81503.1"/>
    </source>
</evidence>
<accession>A0A7I7UKZ3</accession>